<gene>
    <name evidence="3" type="ORF">FQY83_06380</name>
</gene>
<evidence type="ECO:0000256" key="1">
    <source>
        <dbReference type="SAM" id="MobiDB-lite"/>
    </source>
</evidence>
<feature type="transmembrane region" description="Helical" evidence="2">
    <location>
        <begin position="12"/>
        <end position="30"/>
    </location>
</feature>
<evidence type="ECO:0000313" key="4">
    <source>
        <dbReference type="Proteomes" id="UP000319980"/>
    </source>
</evidence>
<dbReference type="RefSeq" id="WP_146386188.1">
    <property type="nucleotide sequence ID" value="NZ_VOHK01000002.1"/>
</dbReference>
<feature type="compositionally biased region" description="Low complexity" evidence="1">
    <location>
        <begin position="68"/>
        <end position="77"/>
    </location>
</feature>
<name>A0A5C5U9W6_9GAMM</name>
<protein>
    <submittedName>
        <fullName evidence="3">Uncharacterized protein</fullName>
    </submittedName>
</protein>
<evidence type="ECO:0000256" key="2">
    <source>
        <dbReference type="SAM" id="Phobius"/>
    </source>
</evidence>
<proteinExistence type="predicted"/>
<feature type="compositionally biased region" description="Low complexity" evidence="1">
    <location>
        <begin position="85"/>
        <end position="94"/>
    </location>
</feature>
<reference evidence="3 4" key="1">
    <citation type="journal article" date="2008" name="Int. J. Syst. Evol. Microbiol.">
        <title>Luteimonas marina sp. nov., isolated from seawater.</title>
        <authorList>
            <person name="Baik K.S."/>
            <person name="Park S.C."/>
            <person name="Kim M.S."/>
            <person name="Kim E.M."/>
            <person name="Park C."/>
            <person name="Chun J."/>
            <person name="Seong C.N."/>
        </authorList>
    </citation>
    <scope>NUCLEOTIDE SEQUENCE [LARGE SCALE GENOMIC DNA]</scope>
    <source>
        <strain evidence="3 4">FR1330</strain>
    </source>
</reference>
<organism evidence="3 4">
    <name type="scientific">Luteimonas marina</name>
    <dbReference type="NCBI Taxonomy" id="488485"/>
    <lineage>
        <taxon>Bacteria</taxon>
        <taxon>Pseudomonadati</taxon>
        <taxon>Pseudomonadota</taxon>
        <taxon>Gammaproteobacteria</taxon>
        <taxon>Lysobacterales</taxon>
        <taxon>Lysobacteraceae</taxon>
        <taxon>Luteimonas</taxon>
    </lineage>
</organism>
<dbReference type="Proteomes" id="UP000319980">
    <property type="component" value="Unassembled WGS sequence"/>
</dbReference>
<feature type="compositionally biased region" description="Pro residues" evidence="1">
    <location>
        <begin position="56"/>
        <end position="67"/>
    </location>
</feature>
<dbReference type="AlphaFoldDB" id="A0A5C5U9W6"/>
<keyword evidence="4" id="KW-1185">Reference proteome</keyword>
<keyword evidence="2" id="KW-0472">Membrane</keyword>
<dbReference type="EMBL" id="VOHK01000002">
    <property type="protein sequence ID" value="TWT22638.1"/>
    <property type="molecule type" value="Genomic_DNA"/>
</dbReference>
<feature type="region of interest" description="Disordered" evidence="1">
    <location>
        <begin position="56"/>
        <end position="94"/>
    </location>
</feature>
<keyword evidence="2" id="KW-1133">Transmembrane helix</keyword>
<keyword evidence="2" id="KW-0812">Transmembrane</keyword>
<sequence length="202" mass="21614">MRGDRRFDADHGWSLALAASAHALLVALWWTPPDRREAATPDEALQVIWIERPATPAVPLPRQPDPAPTGATATHATRPPPPAPRVGAAPTPAAAEASRPLSAVFLEQGAALAREEAGHDFRRNPLLDPPPAIAAPPPERIAMKTPLTPARVVAGIGQLFGGPGYSTDPCPRIRRNIGNLRTAGAQDAALQEELHRHRRFCQ</sequence>
<accession>A0A5C5U9W6</accession>
<comment type="caution">
    <text evidence="3">The sequence shown here is derived from an EMBL/GenBank/DDBJ whole genome shotgun (WGS) entry which is preliminary data.</text>
</comment>
<dbReference type="OrthoDB" id="5976178at2"/>
<evidence type="ECO:0000313" key="3">
    <source>
        <dbReference type="EMBL" id="TWT22638.1"/>
    </source>
</evidence>